<evidence type="ECO:0000256" key="3">
    <source>
        <dbReference type="ARBA" id="ARBA00022842"/>
    </source>
</evidence>
<comment type="caution">
    <text evidence="4">The sequence shown here is derived from an EMBL/GenBank/DDBJ whole genome shotgun (WGS) entry which is preliminary data.</text>
</comment>
<reference evidence="4" key="1">
    <citation type="submission" date="2021-01" db="EMBL/GenBank/DDBJ databases">
        <title>Whole genome shotgun sequence of Planotetraspora thailandica NBRC 104271.</title>
        <authorList>
            <person name="Komaki H."/>
            <person name="Tamura T."/>
        </authorList>
    </citation>
    <scope>NUCLEOTIDE SEQUENCE</scope>
    <source>
        <strain evidence="4">NBRC 104271</strain>
    </source>
</reference>
<proteinExistence type="predicted"/>
<dbReference type="Pfam" id="PF22484">
    <property type="entry name" value="DUF6986"/>
    <property type="match status" value="1"/>
</dbReference>
<dbReference type="GO" id="GO:0003824">
    <property type="term" value="F:catalytic activity"/>
    <property type="evidence" value="ECO:0007669"/>
    <property type="project" value="InterPro"/>
</dbReference>
<keyword evidence="5" id="KW-1185">Reference proteome</keyword>
<dbReference type="RefSeq" id="WP_203945364.1">
    <property type="nucleotide sequence ID" value="NZ_BOOR01000024.1"/>
</dbReference>
<name>A0A8J3V0Q4_9ACTN</name>
<protein>
    <submittedName>
        <fullName evidence="4">Aldolase</fullName>
    </submittedName>
</protein>
<comment type="cofactor">
    <cofactor evidence="1">
        <name>Mg(2+)</name>
        <dbReference type="ChEBI" id="CHEBI:18420"/>
    </cofactor>
</comment>
<evidence type="ECO:0000256" key="1">
    <source>
        <dbReference type="ARBA" id="ARBA00001946"/>
    </source>
</evidence>
<accession>A0A8J3V0Q4</accession>
<dbReference type="InterPro" id="IPR054255">
    <property type="entry name" value="DUF6986"/>
</dbReference>
<keyword evidence="3" id="KW-0460">Magnesium</keyword>
<dbReference type="InterPro" id="IPR015813">
    <property type="entry name" value="Pyrv/PenolPyrv_kinase-like_dom"/>
</dbReference>
<dbReference type="PANTHER" id="PTHR32308:SF10">
    <property type="entry name" value="CITRATE LYASE SUBUNIT BETA"/>
    <property type="match status" value="1"/>
</dbReference>
<keyword evidence="2" id="KW-0479">Metal-binding</keyword>
<evidence type="ECO:0000256" key="2">
    <source>
        <dbReference type="ARBA" id="ARBA00022723"/>
    </source>
</evidence>
<dbReference type="GO" id="GO:0006107">
    <property type="term" value="P:oxaloacetate metabolic process"/>
    <property type="evidence" value="ECO:0007669"/>
    <property type="project" value="TreeGrafter"/>
</dbReference>
<dbReference type="GO" id="GO:0000287">
    <property type="term" value="F:magnesium ion binding"/>
    <property type="evidence" value="ECO:0007669"/>
    <property type="project" value="TreeGrafter"/>
</dbReference>
<sequence>METTLAGLRTTDGTGGPGLFAGFDETHREQLARYPTREIAWQPLHTVYVPADKVTAGTVAEWRHAAVDLLHKHVFAPGELASLFDLDLDLATPVHDRLRKKLANEPIEDLRIDFEDGYGLRPWDEEDHHVETAAAAVATMHEEGCLPRRWGLRIKSFADGDPKRSIRTLDGFLTHVIREVGELPRGFTVTFPKVLMEDYLRQFAACLEAQEEALRLAPGRLRFEMQVEAPQTVVFLQRSADLVPSLGGRLAAAHFGVFDYTAALGLPPHEQRLDHPACDHARHIMQTTLAGTGVELSDGSLAAAPASDSAEDVRDLLRRHAAQVRHSLSHGYYQGWDMHPSHLVSRFATAYAFHLKHYEAYAERIRAWEDRLAAEGGVLDEPATIKTLIAALARADHALS</sequence>
<dbReference type="PANTHER" id="PTHR32308">
    <property type="entry name" value="LYASE BETA SUBUNIT, PUTATIVE (AFU_ORTHOLOGUE AFUA_4G13030)-RELATED"/>
    <property type="match status" value="1"/>
</dbReference>
<evidence type="ECO:0000313" key="4">
    <source>
        <dbReference type="EMBL" id="GII55157.1"/>
    </source>
</evidence>
<organism evidence="4 5">
    <name type="scientific">Planotetraspora thailandica</name>
    <dbReference type="NCBI Taxonomy" id="487172"/>
    <lineage>
        <taxon>Bacteria</taxon>
        <taxon>Bacillati</taxon>
        <taxon>Actinomycetota</taxon>
        <taxon>Actinomycetes</taxon>
        <taxon>Streptosporangiales</taxon>
        <taxon>Streptosporangiaceae</taxon>
        <taxon>Planotetraspora</taxon>
    </lineage>
</organism>
<dbReference type="AlphaFoldDB" id="A0A8J3V0Q4"/>
<dbReference type="Proteomes" id="UP000605992">
    <property type="component" value="Unassembled WGS sequence"/>
</dbReference>
<dbReference type="InterPro" id="IPR040442">
    <property type="entry name" value="Pyrv_kinase-like_dom_sf"/>
</dbReference>
<dbReference type="EMBL" id="BOOR01000024">
    <property type="protein sequence ID" value="GII55157.1"/>
    <property type="molecule type" value="Genomic_DNA"/>
</dbReference>
<gene>
    <name evidence="4" type="ORF">Pth03_35460</name>
</gene>
<dbReference type="SUPFAM" id="SSF51621">
    <property type="entry name" value="Phosphoenolpyruvate/pyruvate domain"/>
    <property type="match status" value="1"/>
</dbReference>
<dbReference type="Gene3D" id="3.20.20.60">
    <property type="entry name" value="Phosphoenolpyruvate-binding domains"/>
    <property type="match status" value="1"/>
</dbReference>
<evidence type="ECO:0000313" key="5">
    <source>
        <dbReference type="Proteomes" id="UP000605992"/>
    </source>
</evidence>